<dbReference type="PROSITE" id="PS50822">
    <property type="entry name" value="PIWI"/>
    <property type="match status" value="1"/>
</dbReference>
<dbReference type="InterPro" id="IPR032472">
    <property type="entry name" value="ArgoL2"/>
</dbReference>
<dbReference type="Gene3D" id="3.40.50.2300">
    <property type="match status" value="1"/>
</dbReference>
<dbReference type="Proteomes" id="UP000250140">
    <property type="component" value="Unassembled WGS sequence"/>
</dbReference>
<dbReference type="SUPFAM" id="SSF53098">
    <property type="entry name" value="Ribonuclease H-like"/>
    <property type="match status" value="1"/>
</dbReference>
<sequence>MEDLRCPADITQFRHFDTKTNTVKFDLPPSLPPRPKKFNSLGKEISLTLNTFNVLALPTKPVWQYDVTVGSGTEKRGLIKKIWASKAVQQELGADNMWLYDGNKLAWSMKDLSRPEVRITVDLDVEEGRKINPERAGKNQHRIYLRKTKKVDFIGLSAFLEGKASWTNDCIDTVNFLDHVMRERPSQRYTQIKKSFFQRGEQRAPLGQGIEAFKGVFSSLRPVLNDKGAKAMTVNVDVANGTFWTSQPLIQAVMMHFNARSQADVQVKFQNAKQEWDRSYFRRDLKRFQRLHVTDTHRPGNATSWCIDKFIHKDPTEHKFEWKKTDANGNQTKKLVTLFEYFRENYGITLQRNFPVVKMTKKEVYLPMDVLKIEANQRYNAKLNEIQTSAMIKFAVTLPKERWSAVEHGVKLLDWANDPYLKHYGVRINPTPAEVKARVLPTPDVCFGANKKIAGSQAAQGRWRIDNMKFLTPNSKPLNAWGVCAVQGRGGVDEPTARAFIAQFIKIFEGHGGRFTPEGKQPAFGPGSLARGGEMVTDIWNTTGNKFNTKPQFIVFIVPDRNSEVYKRIKKSCDCRYGVVSQVLQAKHVRDNKAQYISNVCMKVNAKLGGSTSRAVGSTLARIAPNNAKIPTMCIGADVSHPAPGTDATQSPSFCAITMSQDAGCTRYLAQCDTNGHRVEMITTQNIKDHLGFMARHWIMNTGKGAAPQRVLYVRDGVSEGQYQHVLDQEVRDMKATLKELAPRADPKFTVVIAGKRHHIRFFPKGSAGDRNGNPNPGTLVEAGCTHPFEFDFYLCAHSAIKGTARPIHYQVILNEGNWGGEELQQFILEHSFQYARSTTPVSLFPAVYYAHLAADRARSHENTAPVSSGKKETRAEKPKTETTSSDKPPVEIAPLIPMNPSLGINETMWYI</sequence>
<dbReference type="EMBL" id="KV750450">
    <property type="protein sequence ID" value="OCL04728.1"/>
    <property type="molecule type" value="Genomic_DNA"/>
</dbReference>
<dbReference type="CDD" id="cd04657">
    <property type="entry name" value="Piwi_ago-like"/>
    <property type="match status" value="1"/>
</dbReference>
<dbReference type="InterPro" id="IPR014811">
    <property type="entry name" value="ArgoL1"/>
</dbReference>
<dbReference type="InterPro" id="IPR003100">
    <property type="entry name" value="PAZ_dom"/>
</dbReference>
<dbReference type="SUPFAM" id="SSF101690">
    <property type="entry name" value="PAZ domain"/>
    <property type="match status" value="1"/>
</dbReference>
<proteinExistence type="predicted"/>
<dbReference type="PANTHER" id="PTHR22891">
    <property type="entry name" value="EUKARYOTIC TRANSLATION INITIATION FACTOR 2C"/>
    <property type="match status" value="1"/>
</dbReference>
<dbReference type="Gene3D" id="2.170.260.10">
    <property type="entry name" value="paz domain"/>
    <property type="match status" value="1"/>
</dbReference>
<feature type="region of interest" description="Disordered" evidence="1">
    <location>
        <begin position="860"/>
        <end position="893"/>
    </location>
</feature>
<reference evidence="4 5" key="1">
    <citation type="journal article" date="2016" name="Nat. Commun.">
        <title>Ectomycorrhizal ecology is imprinted in the genome of the dominant symbiotic fungus Cenococcum geophilum.</title>
        <authorList>
            <consortium name="DOE Joint Genome Institute"/>
            <person name="Peter M."/>
            <person name="Kohler A."/>
            <person name="Ohm R.A."/>
            <person name="Kuo A."/>
            <person name="Krutzmann J."/>
            <person name="Morin E."/>
            <person name="Arend M."/>
            <person name="Barry K.W."/>
            <person name="Binder M."/>
            <person name="Choi C."/>
            <person name="Clum A."/>
            <person name="Copeland A."/>
            <person name="Grisel N."/>
            <person name="Haridas S."/>
            <person name="Kipfer T."/>
            <person name="LaButti K."/>
            <person name="Lindquist E."/>
            <person name="Lipzen A."/>
            <person name="Maire R."/>
            <person name="Meier B."/>
            <person name="Mihaltcheva S."/>
            <person name="Molinier V."/>
            <person name="Murat C."/>
            <person name="Poggeler S."/>
            <person name="Quandt C.A."/>
            <person name="Sperisen C."/>
            <person name="Tritt A."/>
            <person name="Tisserant E."/>
            <person name="Crous P.W."/>
            <person name="Henrissat B."/>
            <person name="Nehls U."/>
            <person name="Egli S."/>
            <person name="Spatafora J.W."/>
            <person name="Grigoriev I.V."/>
            <person name="Martin F.M."/>
        </authorList>
    </citation>
    <scope>NUCLEOTIDE SEQUENCE [LARGE SCALE GENOMIC DNA]</scope>
    <source>
        <strain evidence="4 5">CBS 207.34</strain>
    </source>
</reference>
<evidence type="ECO:0000313" key="4">
    <source>
        <dbReference type="EMBL" id="OCL04728.1"/>
    </source>
</evidence>
<evidence type="ECO:0000259" key="2">
    <source>
        <dbReference type="PROSITE" id="PS50821"/>
    </source>
</evidence>
<dbReference type="SMART" id="SM01163">
    <property type="entry name" value="DUF1785"/>
    <property type="match status" value="1"/>
</dbReference>
<dbReference type="InterPro" id="IPR032474">
    <property type="entry name" value="Argonaute_N"/>
</dbReference>
<feature type="domain" description="PAZ" evidence="2">
    <location>
        <begin position="265"/>
        <end position="375"/>
    </location>
</feature>
<dbReference type="Pfam" id="PF16488">
    <property type="entry name" value="ArgoL2"/>
    <property type="match status" value="1"/>
</dbReference>
<dbReference type="SMART" id="SM00950">
    <property type="entry name" value="Piwi"/>
    <property type="match status" value="1"/>
</dbReference>
<feature type="domain" description="Piwi" evidence="3">
    <location>
        <begin position="553"/>
        <end position="863"/>
    </location>
</feature>
<dbReference type="GO" id="GO:0003723">
    <property type="term" value="F:RNA binding"/>
    <property type="evidence" value="ECO:0007669"/>
    <property type="project" value="InterPro"/>
</dbReference>
<dbReference type="Pfam" id="PF02171">
    <property type="entry name" value="Piwi"/>
    <property type="match status" value="1"/>
</dbReference>
<protein>
    <submittedName>
        <fullName evidence="4">Piwi-domain-containing protein</fullName>
    </submittedName>
</protein>
<accession>A0A8E2JPI0</accession>
<dbReference type="InterPro" id="IPR036397">
    <property type="entry name" value="RNaseH_sf"/>
</dbReference>
<gene>
    <name evidence="4" type="ORF">AOQ84DRAFT_111826</name>
</gene>
<dbReference type="OrthoDB" id="10252740at2759"/>
<organism evidence="4 5">
    <name type="scientific">Glonium stellatum</name>
    <dbReference type="NCBI Taxonomy" id="574774"/>
    <lineage>
        <taxon>Eukaryota</taxon>
        <taxon>Fungi</taxon>
        <taxon>Dikarya</taxon>
        <taxon>Ascomycota</taxon>
        <taxon>Pezizomycotina</taxon>
        <taxon>Dothideomycetes</taxon>
        <taxon>Pleosporomycetidae</taxon>
        <taxon>Gloniales</taxon>
        <taxon>Gloniaceae</taxon>
        <taxon>Glonium</taxon>
    </lineage>
</organism>
<dbReference type="PROSITE" id="PS50821">
    <property type="entry name" value="PAZ"/>
    <property type="match status" value="1"/>
</dbReference>
<dbReference type="Pfam" id="PF16487">
    <property type="entry name" value="ArgoMid"/>
    <property type="match status" value="1"/>
</dbReference>
<evidence type="ECO:0000256" key="1">
    <source>
        <dbReference type="SAM" id="MobiDB-lite"/>
    </source>
</evidence>
<dbReference type="Pfam" id="PF16486">
    <property type="entry name" value="ArgoN"/>
    <property type="match status" value="1"/>
</dbReference>
<dbReference type="CDD" id="cd02846">
    <property type="entry name" value="PAZ_argonaute_like"/>
    <property type="match status" value="1"/>
</dbReference>
<dbReference type="Pfam" id="PF02170">
    <property type="entry name" value="PAZ"/>
    <property type="match status" value="1"/>
</dbReference>
<keyword evidence="5" id="KW-1185">Reference proteome</keyword>
<evidence type="ECO:0000259" key="3">
    <source>
        <dbReference type="PROSITE" id="PS50822"/>
    </source>
</evidence>
<dbReference type="InterPro" id="IPR032473">
    <property type="entry name" value="Argonaute_Mid_dom"/>
</dbReference>
<dbReference type="InterPro" id="IPR045246">
    <property type="entry name" value="Piwi_ago-like"/>
</dbReference>
<dbReference type="Gene3D" id="3.30.420.10">
    <property type="entry name" value="Ribonuclease H-like superfamily/Ribonuclease H"/>
    <property type="match status" value="1"/>
</dbReference>
<feature type="compositionally biased region" description="Basic and acidic residues" evidence="1">
    <location>
        <begin position="870"/>
        <end position="881"/>
    </location>
</feature>
<name>A0A8E2JPI0_9PEZI</name>
<dbReference type="Pfam" id="PF08699">
    <property type="entry name" value="ArgoL1"/>
    <property type="match status" value="1"/>
</dbReference>
<dbReference type="InterPro" id="IPR036085">
    <property type="entry name" value="PAZ_dom_sf"/>
</dbReference>
<evidence type="ECO:0000313" key="5">
    <source>
        <dbReference type="Proteomes" id="UP000250140"/>
    </source>
</evidence>
<dbReference type="InterPro" id="IPR003165">
    <property type="entry name" value="Piwi"/>
</dbReference>
<dbReference type="InterPro" id="IPR012337">
    <property type="entry name" value="RNaseH-like_sf"/>
</dbReference>
<dbReference type="AlphaFoldDB" id="A0A8E2JPI0"/>